<dbReference type="Pfam" id="PF25195">
    <property type="entry name" value="DPC2"/>
    <property type="match status" value="1"/>
</dbReference>
<feature type="region of interest" description="Disordered" evidence="2">
    <location>
        <begin position="510"/>
        <end position="532"/>
    </location>
</feature>
<keyword evidence="1" id="KW-0175">Coiled coil</keyword>
<dbReference type="PaxDb" id="35128-Thaps1927"/>
<sequence>MRIIQPHRHHPTTYRTTQFKPFHASSFSDLNGEDHDDEGFMIKLMDSLTSSSDAPATPPLTEEEDSMLDDMVERFAIPLKELKRKVDGGGGGGDDGKVVSGGGSSSGGGESKATSGGDLVDDMKIVMDDSSSDGAKKVGDAIAEKAGAITVILDDDDVPSEKPAMVDAVKEAPEPETIAASTEDATTYSSSGSVDEQASDATDVTAEEEEGNNSISTPSTTTESTDNSNSQLIKTVDTSSSLSQPQADDFNPADFGIVGGITIGITLYLALAAYLKRVESTDKGYAEWDQFKKKQPEPPEGFEEEIVATKKEVIKLNADVSVVKEETTCDDVTPPVLVDEFTQQLPIQDAEIETRDEEAQLRDNTEEMENEISAQLDRLSQMEDIAASVNAVAASVDVENIAQYCEPKNISPECSQSISNYLDNLSASRVEEGTKQVAATKIISYLDSLSSDGGGSTRGNSYGVGGGIAKKEPTSTGAAFSSYLDAISTGSVSPPASAQAVAGYLGELSASAPASTPQGSTQTSSANSATAQKIGNRIMEVEERLNRLESSVSSLPDDIASRLITWQTRQDQRLNDEMEKISKYLLDARSKEDEEGR</sequence>
<feature type="compositionally biased region" description="Gly residues" evidence="2">
    <location>
        <begin position="88"/>
        <end position="110"/>
    </location>
</feature>
<feature type="coiled-coil region" evidence="1">
    <location>
        <begin position="347"/>
        <end position="385"/>
    </location>
</feature>
<evidence type="ECO:0000313" key="4">
    <source>
        <dbReference type="EMBL" id="EED96692.1"/>
    </source>
</evidence>
<dbReference type="InterPro" id="IPR057486">
    <property type="entry name" value="DPC2"/>
</dbReference>
<feature type="region of interest" description="Disordered" evidence="2">
    <location>
        <begin position="168"/>
        <end position="247"/>
    </location>
</feature>
<feature type="domain" description="Diatom pyrenoid component 2" evidence="3">
    <location>
        <begin position="400"/>
        <end position="515"/>
    </location>
</feature>
<feature type="compositionally biased region" description="Polar residues" evidence="2">
    <location>
        <begin position="179"/>
        <end position="202"/>
    </location>
</feature>
<dbReference type="Proteomes" id="UP000001449">
    <property type="component" value="Chromosome 1"/>
</dbReference>
<reference evidence="4 5" key="1">
    <citation type="journal article" date="2004" name="Science">
        <title>The genome of the diatom Thalassiosira pseudonana: ecology, evolution, and metabolism.</title>
        <authorList>
            <person name="Armbrust E.V."/>
            <person name="Berges J.A."/>
            <person name="Bowler C."/>
            <person name="Green B.R."/>
            <person name="Martinez D."/>
            <person name="Putnam N.H."/>
            <person name="Zhou S."/>
            <person name="Allen A.E."/>
            <person name="Apt K.E."/>
            <person name="Bechner M."/>
            <person name="Brzezinski M.A."/>
            <person name="Chaal B.K."/>
            <person name="Chiovitti A."/>
            <person name="Davis A.K."/>
            <person name="Demarest M.S."/>
            <person name="Detter J.C."/>
            <person name="Glavina T."/>
            <person name="Goodstein D."/>
            <person name="Hadi M.Z."/>
            <person name="Hellsten U."/>
            <person name="Hildebrand M."/>
            <person name="Jenkins B.D."/>
            <person name="Jurka J."/>
            <person name="Kapitonov V.V."/>
            <person name="Kroger N."/>
            <person name="Lau W.W."/>
            <person name="Lane T.W."/>
            <person name="Larimer F.W."/>
            <person name="Lippmeier J.C."/>
            <person name="Lucas S."/>
            <person name="Medina M."/>
            <person name="Montsant A."/>
            <person name="Obornik M."/>
            <person name="Parker M.S."/>
            <person name="Palenik B."/>
            <person name="Pazour G.J."/>
            <person name="Richardson P.M."/>
            <person name="Rynearson T.A."/>
            <person name="Saito M.A."/>
            <person name="Schwartz D.C."/>
            <person name="Thamatrakoln K."/>
            <person name="Valentin K."/>
            <person name="Vardi A."/>
            <person name="Wilkerson F.P."/>
            <person name="Rokhsar D.S."/>
        </authorList>
    </citation>
    <scope>NUCLEOTIDE SEQUENCE [LARGE SCALE GENOMIC DNA]</scope>
    <source>
        <strain evidence="4 5">CCMP1335</strain>
    </source>
</reference>
<dbReference type="KEGG" id="tps:THAPSDRAFT_1927"/>
<dbReference type="EMBL" id="CM000638">
    <property type="protein sequence ID" value="EED96692.1"/>
    <property type="molecule type" value="Genomic_DNA"/>
</dbReference>
<accession>B8BSB6</accession>
<evidence type="ECO:0000313" key="5">
    <source>
        <dbReference type="Proteomes" id="UP000001449"/>
    </source>
</evidence>
<reference evidence="4 5" key="2">
    <citation type="journal article" date="2008" name="Nature">
        <title>The Phaeodactylum genome reveals the evolutionary history of diatom genomes.</title>
        <authorList>
            <person name="Bowler C."/>
            <person name="Allen A.E."/>
            <person name="Badger J.H."/>
            <person name="Grimwood J."/>
            <person name="Jabbari K."/>
            <person name="Kuo A."/>
            <person name="Maheswari U."/>
            <person name="Martens C."/>
            <person name="Maumus F."/>
            <person name="Otillar R.P."/>
            <person name="Rayko E."/>
            <person name="Salamov A."/>
            <person name="Vandepoele K."/>
            <person name="Beszteri B."/>
            <person name="Gruber A."/>
            <person name="Heijde M."/>
            <person name="Katinka M."/>
            <person name="Mock T."/>
            <person name="Valentin K."/>
            <person name="Verret F."/>
            <person name="Berges J.A."/>
            <person name="Brownlee C."/>
            <person name="Cadoret J.P."/>
            <person name="Chiovitti A."/>
            <person name="Choi C.J."/>
            <person name="Coesel S."/>
            <person name="De Martino A."/>
            <person name="Detter J.C."/>
            <person name="Durkin C."/>
            <person name="Falciatore A."/>
            <person name="Fournet J."/>
            <person name="Haruta M."/>
            <person name="Huysman M.J."/>
            <person name="Jenkins B.D."/>
            <person name="Jiroutova K."/>
            <person name="Jorgensen R.E."/>
            <person name="Joubert Y."/>
            <person name="Kaplan A."/>
            <person name="Kroger N."/>
            <person name="Kroth P.G."/>
            <person name="La Roche J."/>
            <person name="Lindquist E."/>
            <person name="Lommer M."/>
            <person name="Martin-Jezequel V."/>
            <person name="Lopez P.J."/>
            <person name="Lucas S."/>
            <person name="Mangogna M."/>
            <person name="McGinnis K."/>
            <person name="Medlin L.K."/>
            <person name="Montsant A."/>
            <person name="Oudot-Le Secq M.P."/>
            <person name="Napoli C."/>
            <person name="Obornik M."/>
            <person name="Parker M.S."/>
            <person name="Petit J.L."/>
            <person name="Porcel B.M."/>
            <person name="Poulsen N."/>
            <person name="Robison M."/>
            <person name="Rychlewski L."/>
            <person name="Rynearson T.A."/>
            <person name="Schmutz J."/>
            <person name="Shapiro H."/>
            <person name="Siaut M."/>
            <person name="Stanley M."/>
            <person name="Sussman M.R."/>
            <person name="Taylor A.R."/>
            <person name="Vardi A."/>
            <person name="von Dassow P."/>
            <person name="Vyverman W."/>
            <person name="Willis A."/>
            <person name="Wyrwicz L.S."/>
            <person name="Rokhsar D.S."/>
            <person name="Weissenbach J."/>
            <person name="Armbrust E.V."/>
            <person name="Green B.R."/>
            <person name="Van de Peer Y."/>
            <person name="Grigoriev I.V."/>
        </authorList>
    </citation>
    <scope>NUCLEOTIDE SEQUENCE [LARGE SCALE GENOMIC DNA]</scope>
    <source>
        <strain evidence="4 5">CCMP1335</strain>
    </source>
</reference>
<dbReference type="RefSeq" id="XP_002287051.1">
    <property type="nucleotide sequence ID" value="XM_002287015.1"/>
</dbReference>
<evidence type="ECO:0000256" key="2">
    <source>
        <dbReference type="SAM" id="MobiDB-lite"/>
    </source>
</evidence>
<dbReference type="InParanoid" id="B8BSB6"/>
<dbReference type="GeneID" id="7445312"/>
<keyword evidence="5" id="KW-1185">Reference proteome</keyword>
<name>B8BSB6_THAPS</name>
<evidence type="ECO:0000259" key="3">
    <source>
        <dbReference type="Pfam" id="PF25195"/>
    </source>
</evidence>
<gene>
    <name evidence="4" type="ORF">THAPSDRAFT_1927</name>
</gene>
<protein>
    <recommendedName>
        <fullName evidence="3">Diatom pyrenoid component 2 domain-containing protein</fullName>
    </recommendedName>
</protein>
<dbReference type="HOGENOM" id="CLU_457529_0_0_1"/>
<organism evidence="4 5">
    <name type="scientific">Thalassiosira pseudonana</name>
    <name type="common">Marine diatom</name>
    <name type="synonym">Cyclotella nana</name>
    <dbReference type="NCBI Taxonomy" id="35128"/>
    <lineage>
        <taxon>Eukaryota</taxon>
        <taxon>Sar</taxon>
        <taxon>Stramenopiles</taxon>
        <taxon>Ochrophyta</taxon>
        <taxon>Bacillariophyta</taxon>
        <taxon>Coscinodiscophyceae</taxon>
        <taxon>Thalassiosirophycidae</taxon>
        <taxon>Thalassiosirales</taxon>
        <taxon>Thalassiosiraceae</taxon>
        <taxon>Thalassiosira</taxon>
    </lineage>
</organism>
<evidence type="ECO:0000256" key="1">
    <source>
        <dbReference type="SAM" id="Coils"/>
    </source>
</evidence>
<feature type="compositionally biased region" description="Polar residues" evidence="2">
    <location>
        <begin position="231"/>
        <end position="246"/>
    </location>
</feature>
<dbReference type="AlphaFoldDB" id="B8BSB6"/>
<feature type="region of interest" description="Disordered" evidence="2">
    <location>
        <begin position="84"/>
        <end position="120"/>
    </location>
</feature>
<proteinExistence type="predicted"/>
<feature type="compositionally biased region" description="Low complexity" evidence="2">
    <location>
        <begin position="518"/>
        <end position="532"/>
    </location>
</feature>
<feature type="compositionally biased region" description="Low complexity" evidence="2">
    <location>
        <begin position="212"/>
        <end position="230"/>
    </location>
</feature>